<dbReference type="Pfam" id="PF13936">
    <property type="entry name" value="HTH_38"/>
    <property type="match status" value="1"/>
</dbReference>
<dbReference type="EMBL" id="NBTY01000028">
    <property type="protein sequence ID" value="OTP79347.1"/>
    <property type="molecule type" value="Genomic_DNA"/>
</dbReference>
<dbReference type="PROSITE" id="PS50994">
    <property type="entry name" value="INTEGRASE"/>
    <property type="match status" value="1"/>
</dbReference>
<dbReference type="PANTHER" id="PTHR10948">
    <property type="entry name" value="TRANSPOSASE"/>
    <property type="match status" value="1"/>
</dbReference>
<accession>A0A242N6R2</accession>
<dbReference type="GO" id="GO:0004803">
    <property type="term" value="F:transposase activity"/>
    <property type="evidence" value="ECO:0007669"/>
    <property type="project" value="InterPro"/>
</dbReference>
<dbReference type="Gene3D" id="3.30.420.10">
    <property type="entry name" value="Ribonuclease H-like superfamily/Ribonuclease H"/>
    <property type="match status" value="1"/>
</dbReference>
<dbReference type="InterPro" id="IPR012337">
    <property type="entry name" value="RNaseH-like_sf"/>
</dbReference>
<comment type="caution">
    <text evidence="7">The sequence shown here is derived from an EMBL/GenBank/DDBJ whole genome shotgun (WGS) entry which is preliminary data.</text>
</comment>
<keyword evidence="3" id="KW-0815">Transposition</keyword>
<evidence type="ECO:0000259" key="6">
    <source>
        <dbReference type="PROSITE" id="PS50994"/>
    </source>
</evidence>
<dbReference type="InterPro" id="IPR051917">
    <property type="entry name" value="Transposase-Integrase"/>
</dbReference>
<dbReference type="PROSITE" id="PS01043">
    <property type="entry name" value="TRANSPOSASE_IS30"/>
    <property type="match status" value="1"/>
</dbReference>
<dbReference type="InterPro" id="IPR001584">
    <property type="entry name" value="Integrase_cat-core"/>
</dbReference>
<dbReference type="PANTHER" id="PTHR10948:SF23">
    <property type="entry name" value="TRANSPOSASE INSI FOR INSERTION SEQUENCE ELEMENT IS30A-RELATED"/>
    <property type="match status" value="1"/>
</dbReference>
<dbReference type="GO" id="GO:0003677">
    <property type="term" value="F:DNA binding"/>
    <property type="evidence" value="ECO:0007669"/>
    <property type="project" value="UniProtKB-KW"/>
</dbReference>
<keyword evidence="4" id="KW-0238">DNA-binding</keyword>
<gene>
    <name evidence="7" type="ORF">PAMC26510_05835</name>
</gene>
<evidence type="ECO:0000256" key="5">
    <source>
        <dbReference type="ARBA" id="ARBA00023172"/>
    </source>
</evidence>
<dbReference type="InterPro" id="IPR053392">
    <property type="entry name" value="Transposase_IS30-like"/>
</dbReference>
<evidence type="ECO:0000256" key="1">
    <source>
        <dbReference type="ARBA" id="ARBA00002190"/>
    </source>
</evidence>
<dbReference type="NCBIfam" id="NF033563">
    <property type="entry name" value="transpos_IS30"/>
    <property type="match status" value="1"/>
</dbReference>
<dbReference type="Proteomes" id="UP000194546">
    <property type="component" value="Unassembled WGS sequence"/>
</dbReference>
<evidence type="ECO:0000313" key="7">
    <source>
        <dbReference type="EMBL" id="OTP79347.1"/>
    </source>
</evidence>
<name>A0A242N6R2_CABSO</name>
<feature type="domain" description="Integrase catalytic" evidence="6">
    <location>
        <begin position="169"/>
        <end position="331"/>
    </location>
</feature>
<evidence type="ECO:0000256" key="2">
    <source>
        <dbReference type="ARBA" id="ARBA00006363"/>
    </source>
</evidence>
<reference evidence="7 8" key="1">
    <citation type="submission" date="2017-03" db="EMBL/GenBank/DDBJ databases">
        <title>Genome analysis of strain PAMC 26510.</title>
        <authorList>
            <person name="Oh H.-M."/>
            <person name="Yang J.-A."/>
        </authorList>
    </citation>
    <scope>NUCLEOTIDE SEQUENCE [LARGE SCALE GENOMIC DNA]</scope>
    <source>
        <strain evidence="7 8">PAMC 26510</strain>
    </source>
</reference>
<proteinExistence type="inferred from homology"/>
<comment type="similarity">
    <text evidence="2">Belongs to the transposase IS30 family.</text>
</comment>
<sequence>MSIQALLQAKLSCRAIARQLSLNHSSISREVSRGKLHATAQATGYQAGAAHLRCRARRAGAGAARRKLGADMQTPLWRMVLSGLRCHWSPEQIAGKLRDMNHAASPAERALPDRPLTVSHETIYCAIYAMPRGTLRAELIELLRKSHKARLPRARGSVRKSRLPNMTSIDLRPPEVAARIVPGHWEGDLIKGAMNRSSVGTLVERTSRYVMLVKLDGGTAPDVLEGFHRRLKSIPESLRKTMTYDQGSEMAMHETLSKRLHMNIFFCDAHSPWQRGSNENANGLIREFLPKGMDLSDVSHQELTAIEHALNHRPRKILGFQSPYEVFSQLKQDLIAGVALQA</sequence>
<dbReference type="SUPFAM" id="SSF53098">
    <property type="entry name" value="Ribonuclease H-like"/>
    <property type="match status" value="1"/>
</dbReference>
<dbReference type="InterPro" id="IPR036397">
    <property type="entry name" value="RNaseH_sf"/>
</dbReference>
<evidence type="ECO:0000256" key="4">
    <source>
        <dbReference type="ARBA" id="ARBA00023125"/>
    </source>
</evidence>
<dbReference type="GO" id="GO:0015074">
    <property type="term" value="P:DNA integration"/>
    <property type="evidence" value="ECO:0007669"/>
    <property type="project" value="InterPro"/>
</dbReference>
<dbReference type="AlphaFoldDB" id="A0A242N6R2"/>
<protein>
    <submittedName>
        <fullName evidence="7">Transposase IS30 family</fullName>
    </submittedName>
</protein>
<dbReference type="GO" id="GO:0005829">
    <property type="term" value="C:cytosol"/>
    <property type="evidence" value="ECO:0007669"/>
    <property type="project" value="TreeGrafter"/>
</dbReference>
<dbReference type="Pfam" id="PF00665">
    <property type="entry name" value="rve"/>
    <property type="match status" value="1"/>
</dbReference>
<dbReference type="GO" id="GO:0006313">
    <property type="term" value="P:DNA transposition"/>
    <property type="evidence" value="ECO:0007669"/>
    <property type="project" value="InterPro"/>
</dbReference>
<comment type="function">
    <text evidence="1">Required for the transposition of the insertion element.</text>
</comment>
<evidence type="ECO:0000313" key="8">
    <source>
        <dbReference type="Proteomes" id="UP000194546"/>
    </source>
</evidence>
<dbReference type="InterPro" id="IPR025246">
    <property type="entry name" value="IS30-like_HTH"/>
</dbReference>
<keyword evidence="5" id="KW-0233">DNA recombination</keyword>
<dbReference type="InterPro" id="IPR001598">
    <property type="entry name" value="Transposase_IS30_CS"/>
</dbReference>
<evidence type="ECO:0000256" key="3">
    <source>
        <dbReference type="ARBA" id="ARBA00022578"/>
    </source>
</evidence>
<organism evidence="7 8">
    <name type="scientific">Caballeronia sordidicola</name>
    <name type="common">Burkholderia sordidicola</name>
    <dbReference type="NCBI Taxonomy" id="196367"/>
    <lineage>
        <taxon>Bacteria</taxon>
        <taxon>Pseudomonadati</taxon>
        <taxon>Pseudomonadota</taxon>
        <taxon>Betaproteobacteria</taxon>
        <taxon>Burkholderiales</taxon>
        <taxon>Burkholderiaceae</taxon>
        <taxon>Caballeronia</taxon>
    </lineage>
</organism>